<evidence type="ECO:0000256" key="2">
    <source>
        <dbReference type="ARBA" id="ARBA00005464"/>
    </source>
</evidence>
<dbReference type="GO" id="GO:0015031">
    <property type="term" value="P:protein transport"/>
    <property type="evidence" value="ECO:0007669"/>
    <property type="project" value="UniProtKB-UniRule"/>
</dbReference>
<evidence type="ECO:0000256" key="13">
    <source>
        <dbReference type="RuleBase" id="RU003914"/>
    </source>
</evidence>
<dbReference type="PROSITE" id="PS50059">
    <property type="entry name" value="FKBP_PPIASE"/>
    <property type="match status" value="1"/>
</dbReference>
<keyword evidence="16" id="KW-1185">Reference proteome</keyword>
<dbReference type="NCBIfam" id="TIGR00115">
    <property type="entry name" value="tig"/>
    <property type="match status" value="1"/>
</dbReference>
<evidence type="ECO:0000256" key="5">
    <source>
        <dbReference type="ARBA" id="ARBA00022618"/>
    </source>
</evidence>
<keyword evidence="7 11" id="KW-0143">Chaperone</keyword>
<dbReference type="InterPro" id="IPR008881">
    <property type="entry name" value="Trigger_fac_ribosome-bd_bac"/>
</dbReference>
<dbReference type="GO" id="GO:0051083">
    <property type="term" value="P:'de novo' cotranslational protein folding"/>
    <property type="evidence" value="ECO:0007669"/>
    <property type="project" value="TreeGrafter"/>
</dbReference>
<dbReference type="InterPro" id="IPR036611">
    <property type="entry name" value="Trigger_fac_ribosome-bd_sf"/>
</dbReference>
<keyword evidence="5 11" id="KW-0132">Cell division</keyword>
<dbReference type="Proteomes" id="UP000316473">
    <property type="component" value="Chromosome"/>
</dbReference>
<evidence type="ECO:0000256" key="12">
    <source>
        <dbReference type="PROSITE-ProRule" id="PRU00277"/>
    </source>
</evidence>
<dbReference type="InterPro" id="IPR005215">
    <property type="entry name" value="Trig_fac"/>
</dbReference>
<dbReference type="InterPro" id="IPR046357">
    <property type="entry name" value="PPIase_dom_sf"/>
</dbReference>
<evidence type="ECO:0000256" key="4">
    <source>
        <dbReference type="ARBA" id="ARBA00016902"/>
    </source>
</evidence>
<comment type="domain">
    <text evidence="11">Consists of 3 domains; the N-terminus binds the ribosome, the middle domain has PPIase activity, while the C-terminus has intrinsic chaperone activity on its own.</text>
</comment>
<evidence type="ECO:0000256" key="3">
    <source>
        <dbReference type="ARBA" id="ARBA00013194"/>
    </source>
</evidence>
<dbReference type="AlphaFoldDB" id="A0A4Y1YL62"/>
<accession>A0A4Y1YL62</accession>
<dbReference type="PANTHER" id="PTHR30560">
    <property type="entry name" value="TRIGGER FACTOR CHAPERONE AND PEPTIDYL-PROLYL CIS/TRANS ISOMERASE"/>
    <property type="match status" value="1"/>
</dbReference>
<evidence type="ECO:0000256" key="6">
    <source>
        <dbReference type="ARBA" id="ARBA00023110"/>
    </source>
</evidence>
<dbReference type="HAMAP" id="MF_00303">
    <property type="entry name" value="Trigger_factor_Tig"/>
    <property type="match status" value="1"/>
</dbReference>
<keyword evidence="8 11" id="KW-0413">Isomerase</keyword>
<keyword evidence="6 11" id="KW-0697">Rotamase</keyword>
<dbReference type="InterPro" id="IPR037041">
    <property type="entry name" value="Trigger_fac_C_sf"/>
</dbReference>
<dbReference type="GO" id="GO:0003755">
    <property type="term" value="F:peptidyl-prolyl cis-trans isomerase activity"/>
    <property type="evidence" value="ECO:0007669"/>
    <property type="project" value="UniProtKB-UniRule"/>
</dbReference>
<evidence type="ECO:0000256" key="8">
    <source>
        <dbReference type="ARBA" id="ARBA00023235"/>
    </source>
</evidence>
<gene>
    <name evidence="11" type="primary">tig</name>
    <name evidence="15" type="ORF">Nstercoris_01091</name>
</gene>
<dbReference type="SUPFAM" id="SSF102735">
    <property type="entry name" value="Trigger factor ribosome-binding domain"/>
    <property type="match status" value="1"/>
</dbReference>
<evidence type="ECO:0000259" key="14">
    <source>
        <dbReference type="PROSITE" id="PS50059"/>
    </source>
</evidence>
<evidence type="ECO:0000256" key="7">
    <source>
        <dbReference type="ARBA" id="ARBA00023186"/>
    </source>
</evidence>
<dbReference type="GO" id="GO:0043335">
    <property type="term" value="P:protein unfolding"/>
    <property type="evidence" value="ECO:0007669"/>
    <property type="project" value="TreeGrafter"/>
</dbReference>
<evidence type="ECO:0000313" key="15">
    <source>
        <dbReference type="EMBL" id="BBL34846.1"/>
    </source>
</evidence>
<feature type="domain" description="PPIase FKBP-type" evidence="14">
    <location>
        <begin position="162"/>
        <end position="244"/>
    </location>
</feature>
<comment type="subcellular location">
    <subcellularLocation>
        <location evidence="11">Cytoplasm</location>
    </subcellularLocation>
    <text evidence="11">About half TF is bound to the ribosome near the polypeptide exit tunnel while the other half is free in the cytoplasm.</text>
</comment>
<evidence type="ECO:0000256" key="1">
    <source>
        <dbReference type="ARBA" id="ARBA00000971"/>
    </source>
</evidence>
<dbReference type="GO" id="GO:0005737">
    <property type="term" value="C:cytoplasm"/>
    <property type="evidence" value="ECO:0007669"/>
    <property type="project" value="UniProtKB-SubCell"/>
</dbReference>
<proteinExistence type="inferred from homology"/>
<dbReference type="Pfam" id="PF05698">
    <property type="entry name" value="Trigger_C"/>
    <property type="match status" value="1"/>
</dbReference>
<keyword evidence="11" id="KW-0963">Cytoplasm</keyword>
<comment type="similarity">
    <text evidence="2 11 13">Belongs to the FKBP-type PPIase family. Tig subfamily.</text>
</comment>
<dbReference type="Gene3D" id="3.10.50.40">
    <property type="match status" value="1"/>
</dbReference>
<evidence type="ECO:0000256" key="11">
    <source>
        <dbReference type="HAMAP-Rule" id="MF_00303"/>
    </source>
</evidence>
<dbReference type="FunFam" id="3.10.50.40:FF:000001">
    <property type="entry name" value="Trigger factor"/>
    <property type="match status" value="1"/>
</dbReference>
<evidence type="ECO:0000256" key="9">
    <source>
        <dbReference type="ARBA" id="ARBA00023306"/>
    </source>
</evidence>
<sequence length="437" mass="49800">MQTQGETSNPLERNIELSVSREKIETEVKQRLKRMAPKVRIDGFRPGKVPMKMIAQQYGHQIEHEVLGELLQQQFNERIGQEDYRIAGAPSFEAKNSEADNPNYEFQATFEIYPEVELGDLDSITINKPVLQISDAEIEKTLDILRKQRVNYEAVERPAQVDDRVNLDYEGTLDGKIFAGGQVNDYSVVLGEGYLLKDFEIAILGLSAGQEKTFEMTFPENYSGKEVAGKQVTFTIKLNKVEAPKLPEINSEFAKSLGVEDGSIEKMRSEIKTNLEREVAQRIQSKLKEQVMQSLLDKVVFEAPKVLIQQEADRLIEETQSARAEHGYPEDTNLPRDPFLEQAERRVKLGLILSKLIKTHKLSVQPEQLKNFIEQHAQSYENPEQVVKWHYASPKRLKEIEPLVLEDNAVSWVLDKANVVDQAITFDELMGYTHATA</sequence>
<dbReference type="PIRSF" id="PIRSF003095">
    <property type="entry name" value="Trigger_factor"/>
    <property type="match status" value="1"/>
</dbReference>
<dbReference type="SUPFAM" id="SSF54534">
    <property type="entry name" value="FKBP-like"/>
    <property type="match status" value="1"/>
</dbReference>
<evidence type="ECO:0000313" key="16">
    <source>
        <dbReference type="Proteomes" id="UP000316473"/>
    </source>
</evidence>
<dbReference type="InterPro" id="IPR001179">
    <property type="entry name" value="PPIase_FKBP_dom"/>
</dbReference>
<comment type="function">
    <text evidence="11">Involved in protein export. Acts as a chaperone by maintaining the newly synthesized protein in an open conformation. Functions as a peptidyl-prolyl cis-trans isomerase.</text>
</comment>
<evidence type="ECO:0000256" key="10">
    <source>
        <dbReference type="ARBA" id="ARBA00029986"/>
    </source>
</evidence>
<dbReference type="InterPro" id="IPR027304">
    <property type="entry name" value="Trigger_fact/SurA_dom_sf"/>
</dbReference>
<dbReference type="EMBL" id="AP019755">
    <property type="protein sequence ID" value="BBL34846.1"/>
    <property type="molecule type" value="Genomic_DNA"/>
</dbReference>
<dbReference type="InterPro" id="IPR008880">
    <property type="entry name" value="Trigger_fac_C"/>
</dbReference>
<dbReference type="Pfam" id="PF00254">
    <property type="entry name" value="FKBP_C"/>
    <property type="match status" value="1"/>
</dbReference>
<dbReference type="Gene3D" id="3.30.70.1050">
    <property type="entry name" value="Trigger factor ribosome-binding domain"/>
    <property type="match status" value="1"/>
</dbReference>
<dbReference type="GO" id="GO:0051301">
    <property type="term" value="P:cell division"/>
    <property type="evidence" value="ECO:0007669"/>
    <property type="project" value="UniProtKB-KW"/>
</dbReference>
<dbReference type="GO" id="GO:0044183">
    <property type="term" value="F:protein folding chaperone"/>
    <property type="evidence" value="ECO:0007669"/>
    <property type="project" value="TreeGrafter"/>
</dbReference>
<dbReference type="PANTHER" id="PTHR30560:SF3">
    <property type="entry name" value="TRIGGER FACTOR-LIKE PROTEIN TIG, CHLOROPLASTIC"/>
    <property type="match status" value="1"/>
</dbReference>
<reference evidence="15 16" key="1">
    <citation type="submission" date="2019-06" db="EMBL/GenBank/DDBJ databases">
        <title>Nitrosomonas stercoris KYUHI-S whole genome shotgun sequence.</title>
        <authorList>
            <person name="Nakagawa T."/>
            <person name="Tsuchiya Y."/>
            <person name="Takahashi R."/>
        </authorList>
    </citation>
    <scope>NUCLEOTIDE SEQUENCE [LARGE SCALE GENOMIC DNA]</scope>
    <source>
        <strain evidence="15 16">KYUHI-S</strain>
    </source>
</reference>
<name>A0A4Y1YL62_9PROT</name>
<keyword evidence="9 11" id="KW-0131">Cell cycle</keyword>
<dbReference type="GO" id="GO:0043022">
    <property type="term" value="F:ribosome binding"/>
    <property type="evidence" value="ECO:0007669"/>
    <property type="project" value="TreeGrafter"/>
</dbReference>
<comment type="catalytic activity">
    <reaction evidence="1 11 12">
        <text>[protein]-peptidylproline (omega=180) = [protein]-peptidylproline (omega=0)</text>
        <dbReference type="Rhea" id="RHEA:16237"/>
        <dbReference type="Rhea" id="RHEA-COMP:10747"/>
        <dbReference type="Rhea" id="RHEA-COMP:10748"/>
        <dbReference type="ChEBI" id="CHEBI:83833"/>
        <dbReference type="ChEBI" id="CHEBI:83834"/>
        <dbReference type="EC" id="5.2.1.8"/>
    </reaction>
</comment>
<dbReference type="EC" id="5.2.1.8" evidence="3 11"/>
<dbReference type="SUPFAM" id="SSF109998">
    <property type="entry name" value="Triger factor/SurA peptide-binding domain-like"/>
    <property type="match status" value="1"/>
</dbReference>
<dbReference type="Pfam" id="PF05697">
    <property type="entry name" value="Trigger_N"/>
    <property type="match status" value="1"/>
</dbReference>
<dbReference type="KEGG" id="nst:Nstercoris_01091"/>
<protein>
    <recommendedName>
        <fullName evidence="4 11">Trigger factor</fullName>
        <shortName evidence="11">TF</shortName>
        <ecNumber evidence="3 11">5.2.1.8</ecNumber>
    </recommendedName>
    <alternativeName>
        <fullName evidence="10 11">PPIase</fullName>
    </alternativeName>
</protein>
<dbReference type="Gene3D" id="1.10.3120.10">
    <property type="entry name" value="Trigger factor, C-terminal domain"/>
    <property type="match status" value="1"/>
</dbReference>
<organism evidence="15 16">
    <name type="scientific">Nitrosomonas stercoris</name>
    <dbReference type="NCBI Taxonomy" id="1444684"/>
    <lineage>
        <taxon>Bacteria</taxon>
        <taxon>Pseudomonadati</taxon>
        <taxon>Pseudomonadota</taxon>
        <taxon>Betaproteobacteria</taxon>
        <taxon>Nitrosomonadales</taxon>
        <taxon>Nitrosomonadaceae</taxon>
        <taxon>Nitrosomonas</taxon>
    </lineage>
</organism>